<keyword evidence="2" id="KW-0805">Transcription regulation</keyword>
<dbReference type="PRINTS" id="PR00039">
    <property type="entry name" value="HTHLYSR"/>
</dbReference>
<dbReference type="Gene3D" id="1.10.10.10">
    <property type="entry name" value="Winged helix-like DNA-binding domain superfamily/Winged helix DNA-binding domain"/>
    <property type="match status" value="1"/>
</dbReference>
<keyword evidence="4" id="KW-0804">Transcription</keyword>
<dbReference type="Pfam" id="PF03466">
    <property type="entry name" value="LysR_substrate"/>
    <property type="match status" value="1"/>
</dbReference>
<evidence type="ECO:0000256" key="4">
    <source>
        <dbReference type="ARBA" id="ARBA00023163"/>
    </source>
</evidence>
<keyword evidence="3" id="KW-0238">DNA-binding</keyword>
<proteinExistence type="inferred from homology"/>
<reference evidence="6 7" key="1">
    <citation type="submission" date="2019-02" db="EMBL/GenBank/DDBJ databases">
        <title>Marinobacter halodurans sp. nov., a marine bacterium isolated from sea tidal flat.</title>
        <authorList>
            <person name="Yoo Y."/>
            <person name="Lee D.W."/>
            <person name="Kim B.S."/>
            <person name="Kim J.-J."/>
        </authorList>
    </citation>
    <scope>NUCLEOTIDE SEQUENCE [LARGE SCALE GENOMIC DNA]</scope>
    <source>
        <strain evidence="6 7">YJ-S3-2</strain>
    </source>
</reference>
<dbReference type="InterPro" id="IPR005119">
    <property type="entry name" value="LysR_subst-bd"/>
</dbReference>
<dbReference type="EMBL" id="SJDL01000012">
    <property type="protein sequence ID" value="TBW56182.1"/>
    <property type="molecule type" value="Genomic_DNA"/>
</dbReference>
<dbReference type="Proteomes" id="UP000313645">
    <property type="component" value="Unassembled WGS sequence"/>
</dbReference>
<evidence type="ECO:0000313" key="6">
    <source>
        <dbReference type="EMBL" id="TBW56182.1"/>
    </source>
</evidence>
<dbReference type="InterPro" id="IPR036388">
    <property type="entry name" value="WH-like_DNA-bd_sf"/>
</dbReference>
<dbReference type="SUPFAM" id="SSF46785">
    <property type="entry name" value="Winged helix' DNA-binding domain"/>
    <property type="match status" value="1"/>
</dbReference>
<dbReference type="SUPFAM" id="SSF53850">
    <property type="entry name" value="Periplasmic binding protein-like II"/>
    <property type="match status" value="1"/>
</dbReference>
<feature type="domain" description="HTH lysR-type" evidence="5">
    <location>
        <begin position="1"/>
        <end position="58"/>
    </location>
</feature>
<dbReference type="PANTHER" id="PTHR30126:SF21">
    <property type="entry name" value="TRANSCRIPTIONAL REGULATOR-RELATED"/>
    <property type="match status" value="1"/>
</dbReference>
<evidence type="ECO:0000259" key="5">
    <source>
        <dbReference type="PROSITE" id="PS50931"/>
    </source>
</evidence>
<dbReference type="RefSeq" id="WP_131481367.1">
    <property type="nucleotide sequence ID" value="NZ_SJDL01000012.1"/>
</dbReference>
<protein>
    <submittedName>
        <fullName evidence="6">LysR family transcriptional regulator</fullName>
    </submittedName>
</protein>
<comment type="similarity">
    <text evidence="1">Belongs to the LysR transcriptional regulatory family.</text>
</comment>
<gene>
    <name evidence="6" type="ORF">EZI54_09545</name>
</gene>
<evidence type="ECO:0000313" key="7">
    <source>
        <dbReference type="Proteomes" id="UP000313645"/>
    </source>
</evidence>
<evidence type="ECO:0000256" key="3">
    <source>
        <dbReference type="ARBA" id="ARBA00023125"/>
    </source>
</evidence>
<dbReference type="Pfam" id="PF00126">
    <property type="entry name" value="HTH_1"/>
    <property type="match status" value="1"/>
</dbReference>
<comment type="caution">
    <text evidence="6">The sequence shown here is derived from an EMBL/GenBank/DDBJ whole genome shotgun (WGS) entry which is preliminary data.</text>
</comment>
<sequence>MDTELARTFLVVAETGSFVKAADRLNISQTTVTARIRSLENQLGQALFERGRHGASLTPQGDRFMPSAMSILQVWERARHDVNVSTEHEHVLSVGGELSLWNPLLLNWLVWMRKNCPEIAVRAEVGDSASLIGKVERGILDIAVVYSPLYHPGLVVEMLEEERLIMVTTDPSGSTAENEHYVYVDWGPEFSSHHDKAFPSLKRSGIFVGMGPMGLSYILSAGGAGYFRERAIRGLLDEGRLFRVPNAPAFPYPSYMVTTETERPQAAIDRGMLGLRRVIRDGMSPWVMPV</sequence>
<keyword evidence="7" id="KW-1185">Reference proteome</keyword>
<evidence type="ECO:0000256" key="2">
    <source>
        <dbReference type="ARBA" id="ARBA00023015"/>
    </source>
</evidence>
<dbReference type="PROSITE" id="PS50931">
    <property type="entry name" value="HTH_LYSR"/>
    <property type="match status" value="1"/>
</dbReference>
<accession>A0ABY1ZMM8</accession>
<dbReference type="Gene3D" id="3.40.190.290">
    <property type="match status" value="1"/>
</dbReference>
<dbReference type="InterPro" id="IPR000847">
    <property type="entry name" value="LysR_HTH_N"/>
</dbReference>
<dbReference type="InterPro" id="IPR036390">
    <property type="entry name" value="WH_DNA-bd_sf"/>
</dbReference>
<name>A0ABY1ZMM8_9GAMM</name>
<evidence type="ECO:0000256" key="1">
    <source>
        <dbReference type="ARBA" id="ARBA00009437"/>
    </source>
</evidence>
<organism evidence="6 7">
    <name type="scientific">Marinobacter halodurans</name>
    <dbReference type="NCBI Taxonomy" id="2528979"/>
    <lineage>
        <taxon>Bacteria</taxon>
        <taxon>Pseudomonadati</taxon>
        <taxon>Pseudomonadota</taxon>
        <taxon>Gammaproteobacteria</taxon>
        <taxon>Pseudomonadales</taxon>
        <taxon>Marinobacteraceae</taxon>
        <taxon>Marinobacter</taxon>
    </lineage>
</organism>
<dbReference type="PANTHER" id="PTHR30126">
    <property type="entry name" value="HTH-TYPE TRANSCRIPTIONAL REGULATOR"/>
    <property type="match status" value="1"/>
</dbReference>